<accession>A0AAV9ASI6</accession>
<organism evidence="1 2">
    <name type="scientific">Acorus gramineus</name>
    <name type="common">Dwarf sweet flag</name>
    <dbReference type="NCBI Taxonomy" id="55184"/>
    <lineage>
        <taxon>Eukaryota</taxon>
        <taxon>Viridiplantae</taxon>
        <taxon>Streptophyta</taxon>
        <taxon>Embryophyta</taxon>
        <taxon>Tracheophyta</taxon>
        <taxon>Spermatophyta</taxon>
        <taxon>Magnoliopsida</taxon>
        <taxon>Liliopsida</taxon>
        <taxon>Acoraceae</taxon>
        <taxon>Acorus</taxon>
    </lineage>
</organism>
<sequence length="119" mass="13339">MVARITGTILHAVGILHTDKVIEVQRTDLVGKYIGSTGPKTKKKLPYTNAYILPVKTLLNLNDRLKKQTGAFFVDEAYRLMMKDRPWDFGLEALEEIMSCMLDGNVSDIFAGYAEPMSV</sequence>
<gene>
    <name evidence="1" type="ORF">QJS04_geneDACA019359</name>
</gene>
<proteinExistence type="predicted"/>
<dbReference type="Proteomes" id="UP001179952">
    <property type="component" value="Unassembled WGS sequence"/>
</dbReference>
<dbReference type="InterPro" id="IPR050773">
    <property type="entry name" value="CbxX/CfxQ_RuBisCO_ESX"/>
</dbReference>
<reference evidence="1" key="1">
    <citation type="journal article" date="2023" name="Nat. Commun.">
        <title>Diploid and tetraploid genomes of Acorus and the evolution of monocots.</title>
        <authorList>
            <person name="Ma L."/>
            <person name="Liu K.W."/>
            <person name="Li Z."/>
            <person name="Hsiao Y.Y."/>
            <person name="Qi Y."/>
            <person name="Fu T."/>
            <person name="Tang G.D."/>
            <person name="Zhang D."/>
            <person name="Sun W.H."/>
            <person name="Liu D.K."/>
            <person name="Li Y."/>
            <person name="Chen G.Z."/>
            <person name="Liu X.D."/>
            <person name="Liao X.Y."/>
            <person name="Jiang Y.T."/>
            <person name="Yu X."/>
            <person name="Hao Y."/>
            <person name="Huang J."/>
            <person name="Zhao X.W."/>
            <person name="Ke S."/>
            <person name="Chen Y.Y."/>
            <person name="Wu W.L."/>
            <person name="Hsu J.L."/>
            <person name="Lin Y.F."/>
            <person name="Huang M.D."/>
            <person name="Li C.Y."/>
            <person name="Huang L."/>
            <person name="Wang Z.W."/>
            <person name="Zhao X."/>
            <person name="Zhong W.Y."/>
            <person name="Peng D.H."/>
            <person name="Ahmad S."/>
            <person name="Lan S."/>
            <person name="Zhang J.S."/>
            <person name="Tsai W.C."/>
            <person name="Van de Peer Y."/>
            <person name="Liu Z.J."/>
        </authorList>
    </citation>
    <scope>NUCLEOTIDE SEQUENCE</scope>
    <source>
        <strain evidence="1">SCP</strain>
    </source>
</reference>
<dbReference type="PANTHER" id="PTHR43392:SF2">
    <property type="entry name" value="AAA-TYPE ATPASE FAMILY PROTEIN _ ANKYRIN REPEAT FAMILY PROTEIN"/>
    <property type="match status" value="1"/>
</dbReference>
<dbReference type="AlphaFoldDB" id="A0AAV9ASI6"/>
<evidence type="ECO:0000313" key="2">
    <source>
        <dbReference type="Proteomes" id="UP001179952"/>
    </source>
</evidence>
<name>A0AAV9ASI6_ACOGR</name>
<evidence type="ECO:0000313" key="1">
    <source>
        <dbReference type="EMBL" id="KAK1267050.1"/>
    </source>
</evidence>
<protein>
    <submittedName>
        <fullName evidence="1">Uncharacterized protein</fullName>
    </submittedName>
</protein>
<dbReference type="PANTHER" id="PTHR43392">
    <property type="entry name" value="AAA-TYPE ATPASE FAMILY PROTEIN / ANKYRIN REPEAT FAMILY PROTEIN"/>
    <property type="match status" value="1"/>
</dbReference>
<dbReference type="Gene3D" id="3.40.50.300">
    <property type="entry name" value="P-loop containing nucleotide triphosphate hydrolases"/>
    <property type="match status" value="1"/>
</dbReference>
<comment type="caution">
    <text evidence="1">The sequence shown here is derived from an EMBL/GenBank/DDBJ whole genome shotgun (WGS) entry which is preliminary data.</text>
</comment>
<keyword evidence="2" id="KW-1185">Reference proteome</keyword>
<dbReference type="EMBL" id="JAUJYN010000007">
    <property type="protein sequence ID" value="KAK1267050.1"/>
    <property type="molecule type" value="Genomic_DNA"/>
</dbReference>
<reference evidence="1" key="2">
    <citation type="submission" date="2023-06" db="EMBL/GenBank/DDBJ databases">
        <authorList>
            <person name="Ma L."/>
            <person name="Liu K.-W."/>
            <person name="Li Z."/>
            <person name="Hsiao Y.-Y."/>
            <person name="Qi Y."/>
            <person name="Fu T."/>
            <person name="Tang G."/>
            <person name="Zhang D."/>
            <person name="Sun W.-H."/>
            <person name="Liu D.-K."/>
            <person name="Li Y."/>
            <person name="Chen G.-Z."/>
            <person name="Liu X.-D."/>
            <person name="Liao X.-Y."/>
            <person name="Jiang Y.-T."/>
            <person name="Yu X."/>
            <person name="Hao Y."/>
            <person name="Huang J."/>
            <person name="Zhao X.-W."/>
            <person name="Ke S."/>
            <person name="Chen Y.-Y."/>
            <person name="Wu W.-L."/>
            <person name="Hsu J.-L."/>
            <person name="Lin Y.-F."/>
            <person name="Huang M.-D."/>
            <person name="Li C.-Y."/>
            <person name="Huang L."/>
            <person name="Wang Z.-W."/>
            <person name="Zhao X."/>
            <person name="Zhong W.-Y."/>
            <person name="Peng D.-H."/>
            <person name="Ahmad S."/>
            <person name="Lan S."/>
            <person name="Zhang J.-S."/>
            <person name="Tsai W.-C."/>
            <person name="Van De Peer Y."/>
            <person name="Liu Z.-J."/>
        </authorList>
    </citation>
    <scope>NUCLEOTIDE SEQUENCE</scope>
    <source>
        <strain evidence="1">SCP</strain>
        <tissue evidence="1">Leaves</tissue>
    </source>
</reference>
<dbReference type="InterPro" id="IPR027417">
    <property type="entry name" value="P-loop_NTPase"/>
</dbReference>
<dbReference type="GO" id="GO:0016887">
    <property type="term" value="F:ATP hydrolysis activity"/>
    <property type="evidence" value="ECO:0007669"/>
    <property type="project" value="TreeGrafter"/>
</dbReference>